<gene>
    <name evidence="1" type="ORF">AVEN_14532_1</name>
</gene>
<evidence type="ECO:0000313" key="2">
    <source>
        <dbReference type="Proteomes" id="UP000499080"/>
    </source>
</evidence>
<dbReference type="Proteomes" id="UP000499080">
    <property type="component" value="Unassembled WGS sequence"/>
</dbReference>
<evidence type="ECO:0000313" key="1">
    <source>
        <dbReference type="EMBL" id="GBM03018.1"/>
    </source>
</evidence>
<proteinExistence type="predicted"/>
<name>A0A4Y2CGU1_ARAVE</name>
<comment type="caution">
    <text evidence="1">The sequence shown here is derived from an EMBL/GenBank/DDBJ whole genome shotgun (WGS) entry which is preliminary data.</text>
</comment>
<protein>
    <submittedName>
        <fullName evidence="1">Uncharacterized protein</fullName>
    </submittedName>
</protein>
<accession>A0A4Y2CGU1</accession>
<keyword evidence="2" id="KW-1185">Reference proteome</keyword>
<dbReference type="EMBL" id="BGPR01000186">
    <property type="protein sequence ID" value="GBM03018.1"/>
    <property type="molecule type" value="Genomic_DNA"/>
</dbReference>
<sequence>MSRRNNLHDEMRWRAVGILQVSARQFAVARELNGHRSVIHRLWNHCQRIKTPVEEVGLDAGESPKRQAIATCCNVPDAGGH</sequence>
<reference evidence="1 2" key="1">
    <citation type="journal article" date="2019" name="Sci. Rep.">
        <title>Orb-weaving spider Araneus ventricosus genome elucidates the spidroin gene catalogue.</title>
        <authorList>
            <person name="Kono N."/>
            <person name="Nakamura H."/>
            <person name="Ohtoshi R."/>
            <person name="Moran D.A.P."/>
            <person name="Shinohara A."/>
            <person name="Yoshida Y."/>
            <person name="Fujiwara M."/>
            <person name="Mori M."/>
            <person name="Tomita M."/>
            <person name="Arakawa K."/>
        </authorList>
    </citation>
    <scope>NUCLEOTIDE SEQUENCE [LARGE SCALE GENOMIC DNA]</scope>
</reference>
<dbReference type="AlphaFoldDB" id="A0A4Y2CGU1"/>
<organism evidence="1 2">
    <name type="scientific">Araneus ventricosus</name>
    <name type="common">Orbweaver spider</name>
    <name type="synonym">Epeira ventricosa</name>
    <dbReference type="NCBI Taxonomy" id="182803"/>
    <lineage>
        <taxon>Eukaryota</taxon>
        <taxon>Metazoa</taxon>
        <taxon>Ecdysozoa</taxon>
        <taxon>Arthropoda</taxon>
        <taxon>Chelicerata</taxon>
        <taxon>Arachnida</taxon>
        <taxon>Araneae</taxon>
        <taxon>Araneomorphae</taxon>
        <taxon>Entelegynae</taxon>
        <taxon>Araneoidea</taxon>
        <taxon>Araneidae</taxon>
        <taxon>Araneus</taxon>
    </lineage>
</organism>
<dbReference type="OrthoDB" id="4843387at2759"/>